<keyword evidence="7" id="KW-0436">Ligase</keyword>
<dbReference type="AlphaFoldDB" id="A0A420WB80"/>
<feature type="transmembrane region" description="Helical" evidence="5">
    <location>
        <begin position="361"/>
        <end position="378"/>
    </location>
</feature>
<keyword evidence="2 5" id="KW-0812">Transmembrane</keyword>
<feature type="transmembrane region" description="Helical" evidence="5">
    <location>
        <begin position="327"/>
        <end position="349"/>
    </location>
</feature>
<proteinExistence type="predicted"/>
<evidence type="ECO:0000256" key="3">
    <source>
        <dbReference type="ARBA" id="ARBA00022989"/>
    </source>
</evidence>
<comment type="subcellular location">
    <subcellularLocation>
        <location evidence="1">Membrane</location>
        <topology evidence="1">Multi-pass membrane protein</topology>
    </subcellularLocation>
</comment>
<sequence length="407" mass="44060">MTTPHRFSPDACLTWTLRLLALWILAMGALLPWAPRALQIGLFAVALLTIALHWAGQRHFPWPRYRLALPVALFFAYAGLTAAWSVNREDAASQLVQFALVFGVSLPFFAALLAIAETALRPAAKAVLIGLALGVGLFLIELFADQPIYRLTRGMDFAEVIGANAINRPAAVSALLIWPLAYGVWRLGWRKIALALPVLFAVAAGFSSSQSALGGMLAGLLFWPLAAISLRGARRLLRLVVAIAFLAMPFLAQALFASGLGSMPWLPFSMGHRVAIWHHVAGLALERPFFGWGLEASRVLSDFADMKAGPVQGTIELLPLHPHNAPLQIWLELGGVGALLALAMAWVLLRTIGKLDRAAQLFAYPLFACGLFMSGTAYGAWQTWWISGFLTAAACFLILWRGGSDEG</sequence>
<comment type="caution">
    <text evidence="7">The sequence shown here is derived from an EMBL/GenBank/DDBJ whole genome shotgun (WGS) entry which is preliminary data.</text>
</comment>
<dbReference type="RefSeq" id="WP_121220830.1">
    <property type="nucleotide sequence ID" value="NZ_RBIG01000003.1"/>
</dbReference>
<dbReference type="Proteomes" id="UP000277424">
    <property type="component" value="Unassembled WGS sequence"/>
</dbReference>
<evidence type="ECO:0000256" key="2">
    <source>
        <dbReference type="ARBA" id="ARBA00022692"/>
    </source>
</evidence>
<keyword evidence="4 5" id="KW-0472">Membrane</keyword>
<evidence type="ECO:0000256" key="5">
    <source>
        <dbReference type="SAM" id="Phobius"/>
    </source>
</evidence>
<evidence type="ECO:0000313" key="8">
    <source>
        <dbReference type="Proteomes" id="UP000277424"/>
    </source>
</evidence>
<feature type="transmembrane region" description="Helical" evidence="5">
    <location>
        <begin position="67"/>
        <end position="86"/>
    </location>
</feature>
<feature type="transmembrane region" description="Helical" evidence="5">
    <location>
        <begin position="12"/>
        <end position="31"/>
    </location>
</feature>
<feature type="transmembrane region" description="Helical" evidence="5">
    <location>
        <begin position="123"/>
        <end position="140"/>
    </location>
</feature>
<dbReference type="PANTHER" id="PTHR37422">
    <property type="entry name" value="TEICHURONIC ACID BIOSYNTHESIS PROTEIN TUAE"/>
    <property type="match status" value="1"/>
</dbReference>
<gene>
    <name evidence="7" type="ORF">BCL74_2738</name>
</gene>
<dbReference type="InterPro" id="IPR007016">
    <property type="entry name" value="O-antigen_ligase-rel_domated"/>
</dbReference>
<name>A0A420WB80_9PROT</name>
<dbReference type="GO" id="GO:0016020">
    <property type="term" value="C:membrane"/>
    <property type="evidence" value="ECO:0007669"/>
    <property type="project" value="UniProtKB-SubCell"/>
</dbReference>
<feature type="transmembrane region" description="Helical" evidence="5">
    <location>
        <begin position="384"/>
        <end position="402"/>
    </location>
</feature>
<feature type="transmembrane region" description="Helical" evidence="5">
    <location>
        <begin position="212"/>
        <end position="230"/>
    </location>
</feature>
<evidence type="ECO:0000259" key="6">
    <source>
        <dbReference type="Pfam" id="PF04932"/>
    </source>
</evidence>
<feature type="transmembrane region" description="Helical" evidence="5">
    <location>
        <begin position="237"/>
        <end position="260"/>
    </location>
</feature>
<feature type="transmembrane region" description="Helical" evidence="5">
    <location>
        <begin position="98"/>
        <end position="116"/>
    </location>
</feature>
<keyword evidence="3 5" id="KW-1133">Transmembrane helix</keyword>
<dbReference type="OrthoDB" id="8050531at2"/>
<dbReference type="PANTHER" id="PTHR37422:SF13">
    <property type="entry name" value="LIPOPOLYSACCHARIDE BIOSYNTHESIS PROTEIN PA4999-RELATED"/>
    <property type="match status" value="1"/>
</dbReference>
<evidence type="ECO:0000313" key="7">
    <source>
        <dbReference type="EMBL" id="RKQ68261.1"/>
    </source>
</evidence>
<reference evidence="7 8" key="1">
    <citation type="submission" date="2018-10" db="EMBL/GenBank/DDBJ databases">
        <title>Comparative analysis of microorganisms from saline springs in Andes Mountain Range, Colombia.</title>
        <authorList>
            <person name="Rubin E."/>
        </authorList>
    </citation>
    <scope>NUCLEOTIDE SEQUENCE [LARGE SCALE GENOMIC DNA]</scope>
    <source>
        <strain evidence="7 8">USBA 36</strain>
    </source>
</reference>
<accession>A0A420WB80</accession>
<evidence type="ECO:0000256" key="4">
    <source>
        <dbReference type="ARBA" id="ARBA00023136"/>
    </source>
</evidence>
<feature type="transmembrane region" description="Helical" evidence="5">
    <location>
        <begin position="37"/>
        <end position="55"/>
    </location>
</feature>
<dbReference type="Pfam" id="PF04932">
    <property type="entry name" value="Wzy_C"/>
    <property type="match status" value="1"/>
</dbReference>
<dbReference type="InterPro" id="IPR051533">
    <property type="entry name" value="WaaL-like"/>
</dbReference>
<evidence type="ECO:0000256" key="1">
    <source>
        <dbReference type="ARBA" id="ARBA00004141"/>
    </source>
</evidence>
<organism evidence="7 8">
    <name type="scientific">Oceanibaculum indicum</name>
    <dbReference type="NCBI Taxonomy" id="526216"/>
    <lineage>
        <taxon>Bacteria</taxon>
        <taxon>Pseudomonadati</taxon>
        <taxon>Pseudomonadota</taxon>
        <taxon>Alphaproteobacteria</taxon>
        <taxon>Rhodospirillales</taxon>
        <taxon>Oceanibaculaceae</taxon>
        <taxon>Oceanibaculum</taxon>
    </lineage>
</organism>
<dbReference type="GO" id="GO:0016874">
    <property type="term" value="F:ligase activity"/>
    <property type="evidence" value="ECO:0007669"/>
    <property type="project" value="UniProtKB-KW"/>
</dbReference>
<feature type="domain" description="O-antigen ligase-related" evidence="6">
    <location>
        <begin position="198"/>
        <end position="341"/>
    </location>
</feature>
<dbReference type="EMBL" id="RBIG01000003">
    <property type="protein sequence ID" value="RKQ68261.1"/>
    <property type="molecule type" value="Genomic_DNA"/>
</dbReference>
<protein>
    <submittedName>
        <fullName evidence="7">O-antigen ligase</fullName>
    </submittedName>
</protein>
<feature type="transmembrane region" description="Helical" evidence="5">
    <location>
        <begin position="160"/>
        <end position="181"/>
    </location>
</feature>